<proteinExistence type="inferred from homology"/>
<dbReference type="Gene3D" id="3.40.50.1820">
    <property type="entry name" value="alpha/beta hydrolase"/>
    <property type="match status" value="1"/>
</dbReference>
<keyword evidence="6" id="KW-1185">Reference proteome</keyword>
<sequence length="515" mass="56356">MGRKLQGVEIQGGKVWQFRGIQYARIPYRFANPVQLERDEKGQREPPVLLDCTSFGPRCPQNPIDHRHLLRVPGRTTTVPVEAEDEFACLNLDVTIPATAFGSSTPSLPVFVWIHGGSQTVSFGTSSSGLCDPSDLVAKSKAQGQPIVAVNINYRLNMFAFGDGASTPNLALRDQCSALEYVGKHIAGFGGDPERITLAGESAGAVYCHAHMMKGDLAPPVRSWVLQSGTLALSPPQPDDVADALIARVGDTLHQMGGWTVRDAPVSELLAVQAELGVSSLYLRMEEKLSGWESAMERKCGMAGVERLLIGDTEYESVLWRNGIETMTAASIVEAFDVLGEEGSEQVRSKYGIYHDRDVACKLGALDFLHDMRFSLPTQRMVRAGRFAGAAVMRYLMDEPNPWQRSSRAHHGVDLLYLFNHYNLGFSCAAENIVQSIQDKWIAFINGDDPWPVGEEGEGERAWAFGPSGECLVVGETGLGIRRRVSHMSLLEEIGLERAEKVVKLLATGRSSLLN</sequence>
<protein>
    <recommendedName>
        <fullName evidence="3">Carboxylic ester hydrolase</fullName>
        <ecNumber evidence="3">3.1.1.-</ecNumber>
    </recommendedName>
</protein>
<dbReference type="OrthoDB" id="3200163at2759"/>
<dbReference type="GO" id="GO:0016787">
    <property type="term" value="F:hydrolase activity"/>
    <property type="evidence" value="ECO:0007669"/>
    <property type="project" value="UniProtKB-KW"/>
</dbReference>
<comment type="similarity">
    <text evidence="1 3">Belongs to the type-B carboxylesterase/lipase family.</text>
</comment>
<dbReference type="InParanoid" id="A0A136ISJ6"/>
<organism evidence="5 6">
    <name type="scientific">Microdochium bolleyi</name>
    <dbReference type="NCBI Taxonomy" id="196109"/>
    <lineage>
        <taxon>Eukaryota</taxon>
        <taxon>Fungi</taxon>
        <taxon>Dikarya</taxon>
        <taxon>Ascomycota</taxon>
        <taxon>Pezizomycotina</taxon>
        <taxon>Sordariomycetes</taxon>
        <taxon>Xylariomycetidae</taxon>
        <taxon>Xylariales</taxon>
        <taxon>Microdochiaceae</taxon>
        <taxon>Microdochium</taxon>
    </lineage>
</organism>
<dbReference type="ESTHER" id="9pezi-a0a136isj6">
    <property type="family name" value="Fungal_carboxylesterase_lipase"/>
</dbReference>
<dbReference type="Pfam" id="PF00135">
    <property type="entry name" value="COesterase"/>
    <property type="match status" value="1"/>
</dbReference>
<evidence type="ECO:0000256" key="1">
    <source>
        <dbReference type="ARBA" id="ARBA00005964"/>
    </source>
</evidence>
<dbReference type="InterPro" id="IPR002018">
    <property type="entry name" value="CarbesteraseB"/>
</dbReference>
<evidence type="ECO:0000256" key="2">
    <source>
        <dbReference type="ARBA" id="ARBA00022801"/>
    </source>
</evidence>
<feature type="domain" description="Carboxylesterase type B" evidence="4">
    <location>
        <begin position="9"/>
        <end position="232"/>
    </location>
</feature>
<dbReference type="InterPro" id="IPR019826">
    <property type="entry name" value="Carboxylesterase_B_AS"/>
</dbReference>
<evidence type="ECO:0000259" key="4">
    <source>
        <dbReference type="Pfam" id="PF00135"/>
    </source>
</evidence>
<dbReference type="STRING" id="196109.A0A136ISJ6"/>
<gene>
    <name evidence="5" type="ORF">Micbo1qcDRAFT_185485</name>
</gene>
<keyword evidence="2 3" id="KW-0378">Hydrolase</keyword>
<accession>A0A136ISJ6</accession>
<name>A0A136ISJ6_9PEZI</name>
<dbReference type="PANTHER" id="PTHR43142:SF5">
    <property type="entry name" value="CARBOXYLIC ESTER HYDROLASE"/>
    <property type="match status" value="1"/>
</dbReference>
<dbReference type="EMBL" id="KQ964261">
    <property type="protein sequence ID" value="KXJ87817.1"/>
    <property type="molecule type" value="Genomic_DNA"/>
</dbReference>
<dbReference type="Proteomes" id="UP000070501">
    <property type="component" value="Unassembled WGS sequence"/>
</dbReference>
<dbReference type="SUPFAM" id="SSF53474">
    <property type="entry name" value="alpha/beta-Hydrolases"/>
    <property type="match status" value="1"/>
</dbReference>
<dbReference type="EC" id="3.1.1.-" evidence="3"/>
<reference evidence="6" key="1">
    <citation type="submission" date="2016-02" db="EMBL/GenBank/DDBJ databases">
        <title>Draft genome sequence of Microdochium bolleyi, a fungal endophyte of beachgrass.</title>
        <authorList>
            <consortium name="DOE Joint Genome Institute"/>
            <person name="David A.S."/>
            <person name="May G."/>
            <person name="Haridas S."/>
            <person name="Lim J."/>
            <person name="Wang M."/>
            <person name="Labutti K."/>
            <person name="Lipzen A."/>
            <person name="Barry K."/>
            <person name="Grigoriev I.V."/>
        </authorList>
    </citation>
    <scope>NUCLEOTIDE SEQUENCE [LARGE SCALE GENOMIC DNA]</scope>
    <source>
        <strain evidence="6">J235TASD1</strain>
    </source>
</reference>
<dbReference type="PROSITE" id="PS00122">
    <property type="entry name" value="CARBOXYLESTERASE_B_1"/>
    <property type="match status" value="1"/>
</dbReference>
<dbReference type="PANTHER" id="PTHR43142">
    <property type="entry name" value="CARBOXYLIC ESTER HYDROLASE"/>
    <property type="match status" value="1"/>
</dbReference>
<evidence type="ECO:0000313" key="6">
    <source>
        <dbReference type="Proteomes" id="UP000070501"/>
    </source>
</evidence>
<evidence type="ECO:0000313" key="5">
    <source>
        <dbReference type="EMBL" id="KXJ87817.1"/>
    </source>
</evidence>
<dbReference type="AlphaFoldDB" id="A0A136ISJ6"/>
<evidence type="ECO:0000256" key="3">
    <source>
        <dbReference type="RuleBase" id="RU361235"/>
    </source>
</evidence>
<dbReference type="InterPro" id="IPR029058">
    <property type="entry name" value="AB_hydrolase_fold"/>
</dbReference>